<evidence type="ECO:0000256" key="19">
    <source>
        <dbReference type="SAM" id="SignalP"/>
    </source>
</evidence>
<feature type="transmembrane region" description="Helical" evidence="18">
    <location>
        <begin position="317"/>
        <end position="341"/>
    </location>
</feature>
<comment type="function">
    <text evidence="1">Core subunit of the mitochondrial membrane respiratory chain NADH dehydrogenase (Complex I) that is believed to belong to the minimal assembly required for catalysis. Complex I functions in the transfer of electrons from NADH to the respiratory chain. The immediate electron acceptor for the enzyme is believed to be ubiquinone.</text>
</comment>
<sequence>MLMSPSKLLFFLTLILGSLITVSANSWLGAWIGLEINLLSFIPLMMDTNNLMSTEAALKYFLTQALASSVLLFSIIIFMVKTNLMNFLDLEFYWTTLIINSCLLMKMGAAPFHFWFPTVMEGLSWNIGLILLTIQKLAPLTLLSYTMNMKFMIFIIIASIIVGSIGGLNQTSIRKLMAFSSINHLGWIVASMIMSENLWLIYYLIYCLLSVSLIWLFDLFKFFYFNQMFCTMNKSPIIKFCMFSTLLSMGGLPPFLGIIPKWLTIQTMISQDLFFLMIFMVVFTLLTLFFYLRLFFTASLINYSEMSWNFKIFNESYYYLPTILNFFSSMGLFMVFFIYFIV</sequence>
<dbReference type="Pfam" id="PF00361">
    <property type="entry name" value="Proton_antipo_M"/>
    <property type="match status" value="1"/>
</dbReference>
<feature type="chain" id="PRO_5004776991" description="NADH-ubiquinone oxidoreductase chain 2" evidence="19">
    <location>
        <begin position="25"/>
        <end position="342"/>
    </location>
</feature>
<keyword evidence="19" id="KW-0732">Signal</keyword>
<dbReference type="InterPro" id="IPR050175">
    <property type="entry name" value="Complex_I_Subunit_2"/>
</dbReference>
<dbReference type="GO" id="GO:0005743">
    <property type="term" value="C:mitochondrial inner membrane"/>
    <property type="evidence" value="ECO:0007669"/>
    <property type="project" value="UniProtKB-SubCell"/>
</dbReference>
<evidence type="ECO:0000256" key="5">
    <source>
        <dbReference type="ARBA" id="ARBA00021008"/>
    </source>
</evidence>
<evidence type="ECO:0000256" key="10">
    <source>
        <dbReference type="ARBA" id="ARBA00022967"/>
    </source>
</evidence>
<evidence type="ECO:0000256" key="8">
    <source>
        <dbReference type="ARBA" id="ARBA00022692"/>
    </source>
</evidence>
<comment type="similarity">
    <text evidence="3 18">Belongs to the complex I subunit 2 family.</text>
</comment>
<evidence type="ECO:0000256" key="2">
    <source>
        <dbReference type="ARBA" id="ARBA00004448"/>
    </source>
</evidence>
<evidence type="ECO:0000256" key="6">
    <source>
        <dbReference type="ARBA" id="ARBA00022448"/>
    </source>
</evidence>
<keyword evidence="13 18" id="KW-0520">NAD</keyword>
<feature type="transmembrane region" description="Helical" evidence="18">
    <location>
        <begin position="123"/>
        <end position="145"/>
    </location>
</feature>
<protein>
    <recommendedName>
        <fullName evidence="5 18">NADH-ubiquinone oxidoreductase chain 2</fullName>
        <ecNumber evidence="4 18">7.1.1.2</ecNumber>
    </recommendedName>
</protein>
<evidence type="ECO:0000256" key="14">
    <source>
        <dbReference type="ARBA" id="ARBA00023075"/>
    </source>
</evidence>
<gene>
    <name evidence="21" type="primary">ND2</name>
</gene>
<dbReference type="PANTHER" id="PTHR46552">
    <property type="entry name" value="NADH-UBIQUINONE OXIDOREDUCTASE CHAIN 2"/>
    <property type="match status" value="1"/>
</dbReference>
<feature type="signal peptide" evidence="19">
    <location>
        <begin position="1"/>
        <end position="24"/>
    </location>
</feature>
<dbReference type="EMBL" id="JF513208">
    <property type="protein sequence ID" value="AEE98120.1"/>
    <property type="molecule type" value="Genomic_DNA"/>
</dbReference>
<keyword evidence="7 18" id="KW-0679">Respiratory chain</keyword>
<keyword evidence="16 18" id="KW-0472">Membrane</keyword>
<comment type="subcellular location">
    <subcellularLocation>
        <location evidence="2 18">Mitochondrion inner membrane</location>
        <topology evidence="2 18">Multi-pass membrane protein</topology>
    </subcellularLocation>
</comment>
<accession>V9I0X5</accession>
<evidence type="ECO:0000256" key="12">
    <source>
        <dbReference type="ARBA" id="ARBA00022989"/>
    </source>
</evidence>
<evidence type="ECO:0000256" key="16">
    <source>
        <dbReference type="ARBA" id="ARBA00023136"/>
    </source>
</evidence>
<proteinExistence type="inferred from homology"/>
<keyword evidence="15 18" id="KW-0496">Mitochondrion</keyword>
<feature type="transmembrane region" description="Helical" evidence="18">
    <location>
        <begin position="92"/>
        <end position="116"/>
    </location>
</feature>
<comment type="function">
    <text evidence="18">Core subunit of the mitochondrial membrane respiratory chain NADH dehydrogenase (Complex I) which catalyzes electron transfer from NADH through the respiratory chain, using ubiquinone as an electron acceptor. Essential for the catalytic activity and assembly of complex I.</text>
</comment>
<evidence type="ECO:0000313" key="21">
    <source>
        <dbReference type="EMBL" id="AEE98120.1"/>
    </source>
</evidence>
<keyword evidence="10 18" id="KW-1278">Translocase</keyword>
<keyword evidence="6" id="KW-0813">Transport</keyword>
<feature type="transmembrane region" description="Helical" evidence="18">
    <location>
        <begin position="151"/>
        <end position="169"/>
    </location>
</feature>
<dbReference type="InterPro" id="IPR001750">
    <property type="entry name" value="ND/Mrp_TM"/>
</dbReference>
<evidence type="ECO:0000256" key="17">
    <source>
        <dbReference type="ARBA" id="ARBA00049551"/>
    </source>
</evidence>
<organism evidence="21">
    <name type="scientific">Edwardsina confusa</name>
    <dbReference type="NCBI Taxonomy" id="547882"/>
    <lineage>
        <taxon>Eukaryota</taxon>
        <taxon>Metazoa</taxon>
        <taxon>Ecdysozoa</taxon>
        <taxon>Arthropoda</taxon>
        <taxon>Hexapoda</taxon>
        <taxon>Insecta</taxon>
        <taxon>Pterygota</taxon>
        <taxon>Neoptera</taxon>
        <taxon>Endopterygota</taxon>
        <taxon>Diptera</taxon>
        <taxon>Nematocera</taxon>
        <taxon>Blephariceroidea</taxon>
        <taxon>Blephariceridae</taxon>
        <taxon>Edwardsina</taxon>
    </lineage>
</organism>
<feature type="transmembrane region" description="Helical" evidence="18">
    <location>
        <begin position="274"/>
        <end position="296"/>
    </location>
</feature>
<evidence type="ECO:0000259" key="20">
    <source>
        <dbReference type="Pfam" id="PF00361"/>
    </source>
</evidence>
<geneLocation type="mitochondrion" evidence="21"/>
<name>V9I0X5_9DIPT</name>
<dbReference type="GO" id="GO:0008137">
    <property type="term" value="F:NADH dehydrogenase (ubiquinone) activity"/>
    <property type="evidence" value="ECO:0007669"/>
    <property type="project" value="UniProtKB-EC"/>
</dbReference>
<reference evidence="21" key="1">
    <citation type="submission" date="2011-02" db="EMBL/GenBank/DDBJ databases">
        <title>Molecular Phylogenetics of Nearctic Blepharicera.</title>
        <authorList>
            <person name="Jacobson A.J."/>
            <person name="Moulton J.K."/>
        </authorList>
    </citation>
    <scope>NUCLEOTIDE SEQUENCE</scope>
</reference>
<keyword evidence="14 18" id="KW-0830">Ubiquinone</keyword>
<evidence type="ECO:0000256" key="9">
    <source>
        <dbReference type="ARBA" id="ARBA00022792"/>
    </source>
</evidence>
<feature type="domain" description="NADH:quinone oxidoreductase/Mrp antiporter transmembrane" evidence="20">
    <location>
        <begin position="24"/>
        <end position="287"/>
    </location>
</feature>
<comment type="catalytic activity">
    <reaction evidence="17 18">
        <text>a ubiquinone + NADH + 5 H(+)(in) = a ubiquinol + NAD(+) + 4 H(+)(out)</text>
        <dbReference type="Rhea" id="RHEA:29091"/>
        <dbReference type="Rhea" id="RHEA-COMP:9565"/>
        <dbReference type="Rhea" id="RHEA-COMP:9566"/>
        <dbReference type="ChEBI" id="CHEBI:15378"/>
        <dbReference type="ChEBI" id="CHEBI:16389"/>
        <dbReference type="ChEBI" id="CHEBI:17976"/>
        <dbReference type="ChEBI" id="CHEBI:57540"/>
        <dbReference type="ChEBI" id="CHEBI:57945"/>
        <dbReference type="EC" id="7.1.1.2"/>
    </reaction>
</comment>
<keyword evidence="11 18" id="KW-0249">Electron transport</keyword>
<dbReference type="GO" id="GO:0006120">
    <property type="term" value="P:mitochondrial electron transport, NADH to ubiquinone"/>
    <property type="evidence" value="ECO:0007669"/>
    <property type="project" value="InterPro"/>
</dbReference>
<dbReference type="PRINTS" id="PR01436">
    <property type="entry name" value="NADHDHGNASE2"/>
</dbReference>
<keyword evidence="9 18" id="KW-0999">Mitochondrion inner membrane</keyword>
<dbReference type="PANTHER" id="PTHR46552:SF1">
    <property type="entry name" value="NADH-UBIQUINONE OXIDOREDUCTASE CHAIN 2"/>
    <property type="match status" value="1"/>
</dbReference>
<keyword evidence="8 18" id="KW-0812">Transmembrane</keyword>
<dbReference type="InterPro" id="IPR003917">
    <property type="entry name" value="NADH_UbQ_OxRdtase_chain2"/>
</dbReference>
<evidence type="ECO:0000256" key="4">
    <source>
        <dbReference type="ARBA" id="ARBA00012944"/>
    </source>
</evidence>
<evidence type="ECO:0000256" key="13">
    <source>
        <dbReference type="ARBA" id="ARBA00023027"/>
    </source>
</evidence>
<evidence type="ECO:0000256" key="1">
    <source>
        <dbReference type="ARBA" id="ARBA00003257"/>
    </source>
</evidence>
<dbReference type="AlphaFoldDB" id="V9I0X5"/>
<feature type="transmembrane region" description="Helical" evidence="18">
    <location>
        <begin position="200"/>
        <end position="225"/>
    </location>
</feature>
<evidence type="ECO:0000256" key="15">
    <source>
        <dbReference type="ARBA" id="ARBA00023128"/>
    </source>
</evidence>
<evidence type="ECO:0000256" key="11">
    <source>
        <dbReference type="ARBA" id="ARBA00022982"/>
    </source>
</evidence>
<feature type="transmembrane region" description="Helical" evidence="18">
    <location>
        <begin position="60"/>
        <end position="80"/>
    </location>
</feature>
<evidence type="ECO:0000256" key="18">
    <source>
        <dbReference type="RuleBase" id="RU003403"/>
    </source>
</evidence>
<evidence type="ECO:0000256" key="7">
    <source>
        <dbReference type="ARBA" id="ARBA00022660"/>
    </source>
</evidence>
<keyword evidence="12 18" id="KW-1133">Transmembrane helix</keyword>
<feature type="transmembrane region" description="Helical" evidence="18">
    <location>
        <begin position="237"/>
        <end position="259"/>
    </location>
</feature>
<dbReference type="EC" id="7.1.1.2" evidence="4 18"/>
<evidence type="ECO:0000256" key="3">
    <source>
        <dbReference type="ARBA" id="ARBA00007012"/>
    </source>
</evidence>